<evidence type="ECO:0000256" key="4">
    <source>
        <dbReference type="ARBA" id="ARBA00023136"/>
    </source>
</evidence>
<keyword evidence="7" id="KW-1185">Reference proteome</keyword>
<dbReference type="GO" id="GO:0005886">
    <property type="term" value="C:plasma membrane"/>
    <property type="evidence" value="ECO:0007669"/>
    <property type="project" value="TreeGrafter"/>
</dbReference>
<organism evidence="6 7">
    <name type="scientific">Neomoorella stamsii</name>
    <dbReference type="NCBI Taxonomy" id="1266720"/>
    <lineage>
        <taxon>Bacteria</taxon>
        <taxon>Bacillati</taxon>
        <taxon>Bacillota</taxon>
        <taxon>Clostridia</taxon>
        <taxon>Neomoorellales</taxon>
        <taxon>Neomoorellaceae</taxon>
        <taxon>Neomoorella</taxon>
    </lineage>
</organism>
<evidence type="ECO:0000256" key="3">
    <source>
        <dbReference type="ARBA" id="ARBA00022989"/>
    </source>
</evidence>
<proteinExistence type="predicted"/>
<feature type="transmembrane region" description="Helical" evidence="5">
    <location>
        <begin position="40"/>
        <end position="60"/>
    </location>
</feature>
<reference evidence="6 7" key="1">
    <citation type="submission" date="2018-03" db="EMBL/GenBank/DDBJ databases">
        <title>Genome sequence of Moorella stamsii DSM 26217.</title>
        <authorList>
            <person name="Poehlein A."/>
            <person name="Daniel R."/>
        </authorList>
    </citation>
    <scope>NUCLEOTIDE SEQUENCE [LARGE SCALE GENOMIC DNA]</scope>
    <source>
        <strain evidence="7">DSM 26217</strain>
    </source>
</reference>
<dbReference type="AlphaFoldDB" id="A0A9X7J3W7"/>
<evidence type="ECO:0000256" key="1">
    <source>
        <dbReference type="ARBA" id="ARBA00004141"/>
    </source>
</evidence>
<comment type="subcellular location">
    <subcellularLocation>
        <location evidence="1">Membrane</location>
        <topology evidence="1">Multi-pass membrane protein</topology>
    </subcellularLocation>
</comment>
<name>A0A9X7J3W7_9FIRM</name>
<evidence type="ECO:0000313" key="6">
    <source>
        <dbReference type="EMBL" id="PRR72838.1"/>
    </source>
</evidence>
<keyword evidence="4 5" id="KW-0472">Membrane</keyword>
<keyword evidence="2 5" id="KW-0812">Transmembrane</keyword>
<feature type="transmembrane region" description="Helical" evidence="5">
    <location>
        <begin position="277"/>
        <end position="299"/>
    </location>
</feature>
<dbReference type="InterPro" id="IPR003339">
    <property type="entry name" value="ABC/ECF_trnsptr_transmembrane"/>
</dbReference>
<dbReference type="PANTHER" id="PTHR33514:SF13">
    <property type="entry name" value="PROTEIN ABCI12, CHLOROPLASTIC"/>
    <property type="match status" value="1"/>
</dbReference>
<evidence type="ECO:0000313" key="7">
    <source>
        <dbReference type="Proteomes" id="UP000239430"/>
    </source>
</evidence>
<evidence type="ECO:0000256" key="5">
    <source>
        <dbReference type="SAM" id="Phobius"/>
    </source>
</evidence>
<feature type="transmembrane region" description="Helical" evidence="5">
    <location>
        <begin position="12"/>
        <end position="34"/>
    </location>
</feature>
<evidence type="ECO:0000256" key="2">
    <source>
        <dbReference type="ARBA" id="ARBA00022692"/>
    </source>
</evidence>
<dbReference type="PANTHER" id="PTHR33514">
    <property type="entry name" value="PROTEIN ABCI12, CHLOROPLASTIC"/>
    <property type="match status" value="1"/>
</dbReference>
<sequence length="309" mass="34618">MFDQFFYQDKGLFLQSLHPVAALTYLGLLLVLALVFTNPLYLLGLLLVVVLAISAARGLAVWEIYLRLSLGMMLLVIIINPLVVHAGDTIIWWGPRLPVFGRLTVSLEAICYGAAMSVRLLAIISIFCLYNLMVHPDKVLSLLARFASRSALVLSLATRMFPAMIRQMENIQEVQMVRGVDFHAGTLKERLPRYAALMNILLLSSLEDSLEIAEAMQARAFGSGRRSCYRRDTWRPRDSLCLGWSLLALAVAVYGQAKGFSTFSFYPQLDYLIKGPMTVIVLIIIILALSVPVVLSWGWQRCPYFNAKI</sequence>
<dbReference type="RefSeq" id="WP_054935522.1">
    <property type="nucleotide sequence ID" value="NZ_PVXL01000044.1"/>
</dbReference>
<feature type="transmembrane region" description="Helical" evidence="5">
    <location>
        <begin position="114"/>
        <end position="133"/>
    </location>
</feature>
<feature type="transmembrane region" description="Helical" evidence="5">
    <location>
        <begin position="72"/>
        <end position="94"/>
    </location>
</feature>
<dbReference type="CDD" id="cd16914">
    <property type="entry name" value="EcfT"/>
    <property type="match status" value="1"/>
</dbReference>
<dbReference type="EMBL" id="PVXL01000044">
    <property type="protein sequence ID" value="PRR72838.1"/>
    <property type="molecule type" value="Genomic_DNA"/>
</dbReference>
<accession>A0A9X7J3W7</accession>
<dbReference type="Pfam" id="PF02361">
    <property type="entry name" value="CbiQ"/>
    <property type="match status" value="1"/>
</dbReference>
<gene>
    <name evidence="6" type="primary">ecfT_5</name>
    <name evidence="6" type="ORF">MOST_17320</name>
</gene>
<protein>
    <submittedName>
        <fullName evidence="6">Energy-coupling factor transporter transmembrane protein EcfT</fullName>
    </submittedName>
</protein>
<comment type="caution">
    <text evidence="6">The sequence shown here is derived from an EMBL/GenBank/DDBJ whole genome shotgun (WGS) entry which is preliminary data.</text>
</comment>
<dbReference type="Proteomes" id="UP000239430">
    <property type="component" value="Unassembled WGS sequence"/>
</dbReference>
<feature type="transmembrane region" description="Helical" evidence="5">
    <location>
        <begin position="240"/>
        <end position="257"/>
    </location>
</feature>
<keyword evidence="3 5" id="KW-1133">Transmembrane helix</keyword>